<sequence>MKKLILAKLGKFWKDTKGKLFHKFYDETKSVDENVQHHCPSEINPDHWRAFLEYRLEEDTLEKRHERFFSRGEL</sequence>
<name>A0ABU6S3Y4_9FABA</name>
<evidence type="ECO:0000313" key="2">
    <source>
        <dbReference type="Proteomes" id="UP001341840"/>
    </source>
</evidence>
<organism evidence="1 2">
    <name type="scientific">Stylosanthes scabra</name>
    <dbReference type="NCBI Taxonomy" id="79078"/>
    <lineage>
        <taxon>Eukaryota</taxon>
        <taxon>Viridiplantae</taxon>
        <taxon>Streptophyta</taxon>
        <taxon>Embryophyta</taxon>
        <taxon>Tracheophyta</taxon>
        <taxon>Spermatophyta</taxon>
        <taxon>Magnoliopsida</taxon>
        <taxon>eudicotyledons</taxon>
        <taxon>Gunneridae</taxon>
        <taxon>Pentapetalae</taxon>
        <taxon>rosids</taxon>
        <taxon>fabids</taxon>
        <taxon>Fabales</taxon>
        <taxon>Fabaceae</taxon>
        <taxon>Papilionoideae</taxon>
        <taxon>50 kb inversion clade</taxon>
        <taxon>dalbergioids sensu lato</taxon>
        <taxon>Dalbergieae</taxon>
        <taxon>Pterocarpus clade</taxon>
        <taxon>Stylosanthes</taxon>
    </lineage>
</organism>
<comment type="caution">
    <text evidence="1">The sequence shown here is derived from an EMBL/GenBank/DDBJ whole genome shotgun (WGS) entry which is preliminary data.</text>
</comment>
<reference evidence="1 2" key="1">
    <citation type="journal article" date="2023" name="Plants (Basel)">
        <title>Bridging the Gap: Combining Genomics and Transcriptomics Approaches to Understand Stylosanthes scabra, an Orphan Legume from the Brazilian Caatinga.</title>
        <authorList>
            <person name="Ferreira-Neto J.R.C."/>
            <person name="da Silva M.D."/>
            <person name="Binneck E."/>
            <person name="de Melo N.F."/>
            <person name="da Silva R.H."/>
            <person name="de Melo A.L.T.M."/>
            <person name="Pandolfi V."/>
            <person name="Bustamante F.O."/>
            <person name="Brasileiro-Vidal A.C."/>
            <person name="Benko-Iseppon A.M."/>
        </authorList>
    </citation>
    <scope>NUCLEOTIDE SEQUENCE [LARGE SCALE GENOMIC DNA]</scope>
    <source>
        <tissue evidence="1">Leaves</tissue>
    </source>
</reference>
<protein>
    <submittedName>
        <fullName evidence="1">Uncharacterized protein</fullName>
    </submittedName>
</protein>
<proteinExistence type="predicted"/>
<dbReference type="EMBL" id="JASCZI010060418">
    <property type="protein sequence ID" value="MED6130523.1"/>
    <property type="molecule type" value="Genomic_DNA"/>
</dbReference>
<evidence type="ECO:0000313" key="1">
    <source>
        <dbReference type="EMBL" id="MED6130523.1"/>
    </source>
</evidence>
<accession>A0ABU6S3Y4</accession>
<dbReference type="Proteomes" id="UP001341840">
    <property type="component" value="Unassembled WGS sequence"/>
</dbReference>
<keyword evidence="2" id="KW-1185">Reference proteome</keyword>
<gene>
    <name evidence="1" type="ORF">PIB30_001609</name>
</gene>